<organism evidence="3 4">
    <name type="scientific">Turicibacter faecis</name>
    <dbReference type="NCBI Taxonomy" id="2963365"/>
    <lineage>
        <taxon>Bacteria</taxon>
        <taxon>Bacillati</taxon>
        <taxon>Bacillota</taxon>
        <taxon>Erysipelotrichia</taxon>
        <taxon>Erysipelotrichales</taxon>
        <taxon>Turicibacteraceae</taxon>
        <taxon>Turicibacter</taxon>
    </lineage>
</organism>
<evidence type="ECO:0000313" key="4">
    <source>
        <dbReference type="Proteomes" id="UP001432099"/>
    </source>
</evidence>
<dbReference type="RefSeq" id="WP_262950408.1">
    <property type="nucleotide sequence ID" value="NZ_AP028127.1"/>
</dbReference>
<feature type="compositionally biased region" description="Basic and acidic residues" evidence="1">
    <location>
        <begin position="14"/>
        <end position="24"/>
    </location>
</feature>
<keyword evidence="2" id="KW-1133">Transmembrane helix</keyword>
<keyword evidence="4" id="KW-1185">Reference proteome</keyword>
<name>A0ABN6ZB81_9FIRM</name>
<evidence type="ECO:0000256" key="1">
    <source>
        <dbReference type="SAM" id="MobiDB-lite"/>
    </source>
</evidence>
<protein>
    <submittedName>
        <fullName evidence="3">Uncharacterized protein</fullName>
    </submittedName>
</protein>
<feature type="region of interest" description="Disordered" evidence="1">
    <location>
        <begin position="1"/>
        <end position="25"/>
    </location>
</feature>
<sequence length="59" mass="6888">MEKKTNESPLKAIKKGDEANRDQTDSPTLLSCLYAFIRLIWWLLVFILSLLLLYFVITN</sequence>
<evidence type="ECO:0000313" key="3">
    <source>
        <dbReference type="EMBL" id="BEH91104.1"/>
    </source>
</evidence>
<dbReference type="EMBL" id="AP028127">
    <property type="protein sequence ID" value="BEH91104.1"/>
    <property type="molecule type" value="Genomic_DNA"/>
</dbReference>
<reference evidence="3" key="1">
    <citation type="journal article" date="2024" name="Int. J. Syst. Evol. Microbiol.">
        <title>Turicibacter faecis sp. nov., isolated from faeces of heart failure mouse model.</title>
        <authorList>
            <person name="Imamura Y."/>
            <person name="Motooka D."/>
            <person name="Nakajima Y."/>
            <person name="Ito S."/>
            <person name="Kitakaze M."/>
            <person name="Iida T."/>
            <person name="Nakamura S."/>
        </authorList>
    </citation>
    <scope>NUCLEOTIDE SEQUENCE</scope>
    <source>
        <strain evidence="3">TC023</strain>
    </source>
</reference>
<keyword evidence="2" id="KW-0472">Membrane</keyword>
<gene>
    <name evidence="3" type="ORF">T23_12060</name>
</gene>
<feature type="transmembrane region" description="Helical" evidence="2">
    <location>
        <begin position="39"/>
        <end position="57"/>
    </location>
</feature>
<keyword evidence="2" id="KW-0812">Transmembrane</keyword>
<dbReference type="Proteomes" id="UP001432099">
    <property type="component" value="Chromosome"/>
</dbReference>
<accession>A0ABN6ZB81</accession>
<proteinExistence type="predicted"/>
<evidence type="ECO:0000256" key="2">
    <source>
        <dbReference type="SAM" id="Phobius"/>
    </source>
</evidence>